<name>A0A918VRV8_9HYPH</name>
<evidence type="ECO:0008006" key="6">
    <source>
        <dbReference type="Google" id="ProtNLM"/>
    </source>
</evidence>
<keyword evidence="5" id="KW-1185">Reference proteome</keyword>
<feature type="signal peptide" evidence="3">
    <location>
        <begin position="1"/>
        <end position="21"/>
    </location>
</feature>
<dbReference type="InterPro" id="IPR009742">
    <property type="entry name" value="Curlin_rpt"/>
</dbReference>
<feature type="chain" id="PRO_5037310535" description="Curlin associated repeat-containing protein" evidence="3">
    <location>
        <begin position="22"/>
        <end position="181"/>
    </location>
</feature>
<evidence type="ECO:0000313" key="4">
    <source>
        <dbReference type="EMBL" id="GHA18802.1"/>
    </source>
</evidence>
<comment type="similarity">
    <text evidence="1">Belongs to the CsgA/CsgB family.</text>
</comment>
<dbReference type="GO" id="GO:0007155">
    <property type="term" value="P:cell adhesion"/>
    <property type="evidence" value="ECO:0007669"/>
    <property type="project" value="InterPro"/>
</dbReference>
<dbReference type="Proteomes" id="UP000646579">
    <property type="component" value="Unassembled WGS sequence"/>
</dbReference>
<dbReference type="EMBL" id="BMZE01000001">
    <property type="protein sequence ID" value="GHA18802.1"/>
    <property type="molecule type" value="Genomic_DNA"/>
</dbReference>
<gene>
    <name evidence="4" type="ORF">GCM10007989_12660</name>
</gene>
<proteinExistence type="inferred from homology"/>
<accession>A0A918VRV8</accession>
<comment type="caution">
    <text evidence="4">The sequence shown here is derived from an EMBL/GenBank/DDBJ whole genome shotgun (WGS) entry which is preliminary data.</text>
</comment>
<organism evidence="4 5">
    <name type="scientific">Devosia pacifica</name>
    <dbReference type="NCBI Taxonomy" id="1335967"/>
    <lineage>
        <taxon>Bacteria</taxon>
        <taxon>Pseudomonadati</taxon>
        <taxon>Pseudomonadota</taxon>
        <taxon>Alphaproteobacteria</taxon>
        <taxon>Hyphomicrobiales</taxon>
        <taxon>Devosiaceae</taxon>
        <taxon>Devosia</taxon>
    </lineage>
</organism>
<reference evidence="4" key="2">
    <citation type="submission" date="2020-09" db="EMBL/GenBank/DDBJ databases">
        <authorList>
            <person name="Sun Q."/>
            <person name="Kim S."/>
        </authorList>
    </citation>
    <scope>NUCLEOTIDE SEQUENCE</scope>
    <source>
        <strain evidence="4">KCTC 32437</strain>
    </source>
</reference>
<evidence type="ECO:0000256" key="1">
    <source>
        <dbReference type="ARBA" id="ARBA00009766"/>
    </source>
</evidence>
<evidence type="ECO:0000256" key="3">
    <source>
        <dbReference type="SAM" id="SignalP"/>
    </source>
</evidence>
<evidence type="ECO:0000256" key="2">
    <source>
        <dbReference type="ARBA" id="ARBA00022729"/>
    </source>
</evidence>
<dbReference type="Pfam" id="PF07012">
    <property type="entry name" value="Curlin_rpt"/>
    <property type="match status" value="1"/>
</dbReference>
<protein>
    <recommendedName>
        <fullName evidence="6">Curlin associated repeat-containing protein</fullName>
    </recommendedName>
</protein>
<reference evidence="4" key="1">
    <citation type="journal article" date="2014" name="Int. J. Syst. Evol. Microbiol.">
        <title>Complete genome sequence of Corynebacterium casei LMG S-19264T (=DSM 44701T), isolated from a smear-ripened cheese.</title>
        <authorList>
            <consortium name="US DOE Joint Genome Institute (JGI-PGF)"/>
            <person name="Walter F."/>
            <person name="Albersmeier A."/>
            <person name="Kalinowski J."/>
            <person name="Ruckert C."/>
        </authorList>
    </citation>
    <scope>NUCLEOTIDE SEQUENCE</scope>
    <source>
        <strain evidence="4">KCTC 32437</strain>
    </source>
</reference>
<evidence type="ECO:0000313" key="5">
    <source>
        <dbReference type="Proteomes" id="UP000646579"/>
    </source>
</evidence>
<dbReference type="AlphaFoldDB" id="A0A918VRV8"/>
<dbReference type="RefSeq" id="WP_189424372.1">
    <property type="nucleotide sequence ID" value="NZ_BMZE01000001.1"/>
</dbReference>
<sequence length="181" mass="18453">MSYATHLFVTGLCVLTLGCTAAAGSGQEQRPAHFGMAGNVIIISGDGADAGEPYAETGTGNRLQLVQDAPAIAWSLPVNAAGNGSLSSRIETTAALDSGPVADQQTGNSAKAIQTGWGNVFRLEQQGTGNSSMLVQIGTDNKASLFQAGSGNQAVQVQRGPGMISVVEQRGSNNTASVFQQ</sequence>
<keyword evidence="2 3" id="KW-0732">Signal</keyword>
<dbReference type="GO" id="GO:0009289">
    <property type="term" value="C:pilus"/>
    <property type="evidence" value="ECO:0007669"/>
    <property type="project" value="InterPro"/>
</dbReference>